<proteinExistence type="predicted"/>
<dbReference type="AlphaFoldDB" id="A0A1Y1ZFF0"/>
<protein>
    <submittedName>
        <fullName evidence="1">Uncharacterized protein</fullName>
    </submittedName>
</protein>
<keyword evidence="2" id="KW-1185">Reference proteome</keyword>
<accession>A0A1Y1ZFF0</accession>
<gene>
    <name evidence="1" type="ORF">BCR34DRAFT_389274</name>
</gene>
<name>A0A1Y1ZFF0_9PLEO</name>
<dbReference type="Proteomes" id="UP000193144">
    <property type="component" value="Unassembled WGS sequence"/>
</dbReference>
<evidence type="ECO:0000313" key="1">
    <source>
        <dbReference type="EMBL" id="ORY08697.1"/>
    </source>
</evidence>
<comment type="caution">
    <text evidence="1">The sequence shown here is derived from an EMBL/GenBank/DDBJ whole genome shotgun (WGS) entry which is preliminary data.</text>
</comment>
<dbReference type="EMBL" id="MCFA01000096">
    <property type="protein sequence ID" value="ORY08697.1"/>
    <property type="molecule type" value="Genomic_DNA"/>
</dbReference>
<reference evidence="1 2" key="1">
    <citation type="submission" date="2016-07" db="EMBL/GenBank/DDBJ databases">
        <title>Pervasive Adenine N6-methylation of Active Genes in Fungi.</title>
        <authorList>
            <consortium name="DOE Joint Genome Institute"/>
            <person name="Mondo S.J."/>
            <person name="Dannebaum R.O."/>
            <person name="Kuo R.C."/>
            <person name="Labutti K."/>
            <person name="Haridas S."/>
            <person name="Kuo A."/>
            <person name="Salamov A."/>
            <person name="Ahrendt S.R."/>
            <person name="Lipzen A."/>
            <person name="Sullivan W."/>
            <person name="Andreopoulos W.B."/>
            <person name="Clum A."/>
            <person name="Lindquist E."/>
            <person name="Daum C."/>
            <person name="Ramamoorthy G.K."/>
            <person name="Gryganskyi A."/>
            <person name="Culley D."/>
            <person name="Magnuson J.K."/>
            <person name="James T.Y."/>
            <person name="O'Malley M.A."/>
            <person name="Stajich J.E."/>
            <person name="Spatafora J.W."/>
            <person name="Visel A."/>
            <person name="Grigoriev I.V."/>
        </authorList>
    </citation>
    <scope>NUCLEOTIDE SEQUENCE [LARGE SCALE GENOMIC DNA]</scope>
    <source>
        <strain evidence="1 2">CBS 115471</strain>
    </source>
</reference>
<evidence type="ECO:0000313" key="2">
    <source>
        <dbReference type="Proteomes" id="UP000193144"/>
    </source>
</evidence>
<sequence>MEKKEKGNIDIECLLLNYELPLIKTITNHSSYFLKRFENWRESVAGRDESRQRAVGISKEIENPKPPGPQGIYPFSPKSVLLRPRVEHSRACRRRLCRLQDQLLSTAILVPSIRTASPVSSYTWSFNVHKHILLPACLPACLPVHLSARAYLPILRLVANHIPCTCAIPSRAHAVCGVAECGAACF</sequence>
<organism evidence="1 2">
    <name type="scientific">Clohesyomyces aquaticus</name>
    <dbReference type="NCBI Taxonomy" id="1231657"/>
    <lineage>
        <taxon>Eukaryota</taxon>
        <taxon>Fungi</taxon>
        <taxon>Dikarya</taxon>
        <taxon>Ascomycota</taxon>
        <taxon>Pezizomycotina</taxon>
        <taxon>Dothideomycetes</taxon>
        <taxon>Pleosporomycetidae</taxon>
        <taxon>Pleosporales</taxon>
        <taxon>Lindgomycetaceae</taxon>
        <taxon>Clohesyomyces</taxon>
    </lineage>
</organism>